<feature type="chain" id="PRO_5043813849" evidence="2">
    <location>
        <begin position="21"/>
        <end position="540"/>
    </location>
</feature>
<dbReference type="Proteomes" id="UP001220962">
    <property type="component" value="Chromosome"/>
</dbReference>
<dbReference type="Gene3D" id="3.40.190.10">
    <property type="entry name" value="Periplasmic binding protein-like II"/>
    <property type="match status" value="2"/>
</dbReference>
<accession>A0AAX3N7U0</accession>
<dbReference type="InterPro" id="IPR006059">
    <property type="entry name" value="SBP"/>
</dbReference>
<feature type="region of interest" description="Disordered" evidence="1">
    <location>
        <begin position="24"/>
        <end position="45"/>
    </location>
</feature>
<evidence type="ECO:0000313" key="3">
    <source>
        <dbReference type="EMBL" id="WDH84764.1"/>
    </source>
</evidence>
<dbReference type="PROSITE" id="PS51257">
    <property type="entry name" value="PROKAR_LIPOPROTEIN"/>
    <property type="match status" value="1"/>
</dbReference>
<dbReference type="Pfam" id="PF01547">
    <property type="entry name" value="SBP_bac_1"/>
    <property type="match status" value="1"/>
</dbReference>
<gene>
    <name evidence="3" type="ORF">PUW23_11345</name>
</gene>
<dbReference type="EMBL" id="CP118101">
    <property type="protein sequence ID" value="WDH84764.1"/>
    <property type="molecule type" value="Genomic_DNA"/>
</dbReference>
<evidence type="ECO:0000313" key="4">
    <source>
        <dbReference type="Proteomes" id="UP001220962"/>
    </source>
</evidence>
<reference evidence="3" key="1">
    <citation type="submission" date="2023-02" db="EMBL/GenBank/DDBJ databases">
        <title>Pathogen: clinical or host-associated sample.</title>
        <authorList>
            <person name="Hergert J."/>
            <person name="Casey R."/>
            <person name="Wagner J."/>
            <person name="Young E.L."/>
            <person name="Oakeson K.F."/>
        </authorList>
    </citation>
    <scope>NUCLEOTIDE SEQUENCE</scope>
    <source>
        <strain evidence="3">2022CK-00830</strain>
    </source>
</reference>
<organism evidence="3 4">
    <name type="scientific">Paenibacillus urinalis</name>
    <dbReference type="NCBI Taxonomy" id="521520"/>
    <lineage>
        <taxon>Bacteria</taxon>
        <taxon>Bacillati</taxon>
        <taxon>Bacillota</taxon>
        <taxon>Bacilli</taxon>
        <taxon>Bacillales</taxon>
        <taxon>Paenibacillaceae</taxon>
        <taxon>Paenibacillus</taxon>
    </lineage>
</organism>
<keyword evidence="2" id="KW-0732">Signal</keyword>
<feature type="signal peptide" evidence="2">
    <location>
        <begin position="1"/>
        <end position="20"/>
    </location>
</feature>
<sequence length="540" mass="60381">MWKKWGSLSLSLVIAASLMAGCGSSEDSGEAEGEQAPEATSNLNETGMPIVNEQITLDFFTGKWAGNSSNYDEVLVWDKYQEMSNIDVNFNLVPFETLTEKRNLALAGGDYPDVFYSARVSSAELTRYGPQGVFIPLNDLIDQYAPNFKKLMDENPGIRKGLTMPDGNIYSLPSFYDPNFLSMLIGTPLWINEDWLKQLGMDEPDTIDEFYNYLKAVKETDLNGNGKNDEIPFGGTGITPIIDQVKGAWGLGTKGLGHKFVDVDADTNELRFTKTLPEYKEMLQFMNKLYSEGLIDKEIFTIESSALNAKGQADLLGSTIVPNPDTVMGKDNYIGLAALEGPHGDKLYSHVKVPMVHVGAFAITDKNEHPEATIRWMDHFFGQEGATFFFMGEEGTTYNKNADGELEYIEDITNNPNGLTMDQALTQYFTWTGGSYPGYVKGEYFKGSETLPNSMEAAEKAEPDAVEDIWYNFNFTNEETDFMSSVGKDIHDYIGEMEAKFVNGSASFDEWDTYVETINKMGLEEYMKIYQAAYERYNAS</sequence>
<dbReference type="SUPFAM" id="SSF53850">
    <property type="entry name" value="Periplasmic binding protein-like II"/>
    <property type="match status" value="1"/>
</dbReference>
<dbReference type="AlphaFoldDB" id="A0AAX3N7U0"/>
<evidence type="ECO:0000256" key="1">
    <source>
        <dbReference type="SAM" id="MobiDB-lite"/>
    </source>
</evidence>
<evidence type="ECO:0000256" key="2">
    <source>
        <dbReference type="SAM" id="SignalP"/>
    </source>
</evidence>
<dbReference type="PANTHER" id="PTHR43649">
    <property type="entry name" value="ARABINOSE-BINDING PROTEIN-RELATED"/>
    <property type="match status" value="1"/>
</dbReference>
<protein>
    <submittedName>
        <fullName evidence="3">Extracellular solute-binding protein</fullName>
    </submittedName>
</protein>
<dbReference type="RefSeq" id="WP_274359855.1">
    <property type="nucleotide sequence ID" value="NZ_CP118101.1"/>
</dbReference>
<proteinExistence type="predicted"/>
<dbReference type="PANTHER" id="PTHR43649:SF12">
    <property type="entry name" value="DIACETYLCHITOBIOSE BINDING PROTEIN DASA"/>
    <property type="match status" value="1"/>
</dbReference>
<dbReference type="InterPro" id="IPR050490">
    <property type="entry name" value="Bact_solute-bd_prot1"/>
</dbReference>
<name>A0AAX3N7U0_9BACL</name>